<evidence type="ECO:0000313" key="2">
    <source>
        <dbReference type="EMBL" id="ATB48296.1"/>
    </source>
</evidence>
<dbReference type="Pfam" id="PF13084">
    <property type="entry name" value="DUF3943"/>
    <property type="match status" value="1"/>
</dbReference>
<organism evidence="2 3">
    <name type="scientific">Corallococcus macrosporus DSM 14697</name>
    <dbReference type="NCBI Taxonomy" id="1189310"/>
    <lineage>
        <taxon>Bacteria</taxon>
        <taxon>Pseudomonadati</taxon>
        <taxon>Myxococcota</taxon>
        <taxon>Myxococcia</taxon>
        <taxon>Myxococcales</taxon>
        <taxon>Cystobacterineae</taxon>
        <taxon>Myxococcaceae</taxon>
        <taxon>Corallococcus</taxon>
    </lineage>
</organism>
<sequence length="476" mass="53004">MAFRVGEASMHHSQWCGGRGQAARWRKAALLLSLLPSLAWTNDLPADAPLARDEDEDAAPPPRPRQFGWALAEVTAINLAVWGFDRYVLNKDFARVGLDAWRTNLRTGFVWDQDDFSTNQFAHPYHGSTYFNAARDHGFGYWGALGFTLVGSVQWELFAENHLPSFNDLINTTVGGWAQGEVIYRLSSMMLDQRATGTERAAREVTAGLLNPVRGFNRVVRGDAWRSAPNPKDWQPPVFASLARAGYLNIDAGPPLNQFFAELDLRYGDALRFPVDAPFDAFNLGVQFTTGEGRLISRAEIRGALAMLPLENGGNERVLLGAFQHFDYNDTQAYELGGQSIGAGLMYRYLAPRGRELRLALHLRGVVLAGITSEYAERAGRDYDYGPGLAFSFDVSYGRWPWEYLKLQAGTTWLHTLNGADGNHLVHEGTLLLDVPLFANVGLGASFTFFERNSFFRDFDTVSRGIPQARVFLSVH</sequence>
<keyword evidence="3" id="KW-1185">Reference proteome</keyword>
<dbReference type="AlphaFoldDB" id="A0A250JYV5"/>
<accession>A0A250JYV5</accession>
<proteinExistence type="predicted"/>
<evidence type="ECO:0000313" key="3">
    <source>
        <dbReference type="Proteomes" id="UP000217343"/>
    </source>
</evidence>
<dbReference type="Proteomes" id="UP000217343">
    <property type="component" value="Chromosome"/>
</dbReference>
<protein>
    <recommendedName>
        <fullName evidence="1">DUF3943 domain-containing protein</fullName>
    </recommendedName>
</protein>
<name>A0A250JYV5_9BACT</name>
<evidence type="ECO:0000259" key="1">
    <source>
        <dbReference type="Pfam" id="PF13084"/>
    </source>
</evidence>
<dbReference type="KEGG" id="mmas:MYMAC_003922"/>
<feature type="domain" description="DUF3943" evidence="1">
    <location>
        <begin position="108"/>
        <end position="213"/>
    </location>
</feature>
<dbReference type="EMBL" id="CP022203">
    <property type="protein sequence ID" value="ATB48296.1"/>
    <property type="molecule type" value="Genomic_DNA"/>
</dbReference>
<gene>
    <name evidence="2" type="ORF">MYMAC_003922</name>
</gene>
<dbReference type="InterPro" id="IPR025079">
    <property type="entry name" value="DUF3943"/>
</dbReference>
<reference evidence="2 3" key="1">
    <citation type="submission" date="2017-06" db="EMBL/GenBank/DDBJ databases">
        <title>Sequencing and comparative analysis of myxobacterial genomes.</title>
        <authorList>
            <person name="Rupp O."/>
            <person name="Goesmann A."/>
            <person name="Sogaard-Andersen L."/>
        </authorList>
    </citation>
    <scope>NUCLEOTIDE SEQUENCE [LARGE SCALE GENOMIC DNA]</scope>
    <source>
        <strain evidence="2 3">DSM 14697</strain>
    </source>
</reference>